<keyword evidence="1" id="KW-0472">Membrane</keyword>
<name>A0A927K8Q3_9ACTN</name>
<evidence type="ECO:0000256" key="1">
    <source>
        <dbReference type="SAM" id="Phobius"/>
    </source>
</evidence>
<feature type="transmembrane region" description="Helical" evidence="1">
    <location>
        <begin position="59"/>
        <end position="78"/>
    </location>
</feature>
<reference evidence="2" key="1">
    <citation type="submission" date="2020-09" db="EMBL/GenBank/DDBJ databases">
        <title>Nocardioides sp. strain MJB4 16S ribosomal RNA gene Genome sequencing and assembly.</title>
        <authorList>
            <person name="Kim I."/>
        </authorList>
    </citation>
    <scope>NUCLEOTIDE SEQUENCE</scope>
    <source>
        <strain evidence="2">MJB4</strain>
    </source>
</reference>
<dbReference type="Pfam" id="PF19853">
    <property type="entry name" value="DUF6328"/>
    <property type="match status" value="1"/>
</dbReference>
<dbReference type="AlphaFoldDB" id="A0A927K8Q3"/>
<sequence length="162" mass="17514">MDRVADRSESPAERSDRNWADLLQELRVCQTGTQLIAGFLLTLPFTGEFSDLDSFGRGLYLGLVLLAAVTTGLTLTPISIHRRLFGQQVKERLVSSAHVLVHLVLGCIALLVTGICVLVFDKVTDRTSALVVGAAMLTTMALLLAVVPLRVSHRATSGDRSE</sequence>
<comment type="caution">
    <text evidence="2">The sequence shown here is derived from an EMBL/GenBank/DDBJ whole genome shotgun (WGS) entry which is preliminary data.</text>
</comment>
<protein>
    <submittedName>
        <fullName evidence="2">Sodium:proton antiporter</fullName>
    </submittedName>
</protein>
<gene>
    <name evidence="2" type="ORF">IE331_09290</name>
</gene>
<evidence type="ECO:0000313" key="2">
    <source>
        <dbReference type="EMBL" id="MBD8869816.1"/>
    </source>
</evidence>
<dbReference type="EMBL" id="JACYXZ010000002">
    <property type="protein sequence ID" value="MBD8869816.1"/>
    <property type="molecule type" value="Genomic_DNA"/>
</dbReference>
<keyword evidence="1" id="KW-1133">Transmembrane helix</keyword>
<keyword evidence="3" id="KW-1185">Reference proteome</keyword>
<feature type="transmembrane region" description="Helical" evidence="1">
    <location>
        <begin position="99"/>
        <end position="120"/>
    </location>
</feature>
<feature type="transmembrane region" description="Helical" evidence="1">
    <location>
        <begin position="126"/>
        <end position="147"/>
    </location>
</feature>
<evidence type="ECO:0000313" key="3">
    <source>
        <dbReference type="Proteomes" id="UP000616839"/>
    </source>
</evidence>
<dbReference type="InterPro" id="IPR046291">
    <property type="entry name" value="DUF6328"/>
</dbReference>
<proteinExistence type="predicted"/>
<organism evidence="2 3">
    <name type="scientific">Nocardioides donggukensis</name>
    <dbReference type="NCBI Taxonomy" id="2774019"/>
    <lineage>
        <taxon>Bacteria</taxon>
        <taxon>Bacillati</taxon>
        <taxon>Actinomycetota</taxon>
        <taxon>Actinomycetes</taxon>
        <taxon>Propionibacteriales</taxon>
        <taxon>Nocardioidaceae</taxon>
        <taxon>Nocardioides</taxon>
    </lineage>
</organism>
<dbReference type="RefSeq" id="WP_192142749.1">
    <property type="nucleotide sequence ID" value="NZ_JACYXZ010000002.1"/>
</dbReference>
<dbReference type="Proteomes" id="UP000616839">
    <property type="component" value="Unassembled WGS sequence"/>
</dbReference>
<keyword evidence="1" id="KW-0812">Transmembrane</keyword>
<accession>A0A927K8Q3</accession>